<gene>
    <name evidence="2" type="ORF">NX720_13125</name>
</gene>
<dbReference type="InterPro" id="IPR010982">
    <property type="entry name" value="Lambda_DNA-bd_dom_sf"/>
</dbReference>
<accession>A0ABY6GMA7</accession>
<evidence type="ECO:0000313" key="3">
    <source>
        <dbReference type="Proteomes" id="UP001163255"/>
    </source>
</evidence>
<protein>
    <submittedName>
        <fullName evidence="2">HigA family addiction module antitoxin</fullName>
    </submittedName>
</protein>
<dbReference type="Gene3D" id="1.10.260.40">
    <property type="entry name" value="lambda repressor-like DNA-binding domains"/>
    <property type="match status" value="1"/>
</dbReference>
<dbReference type="PANTHER" id="PTHR36924:SF1">
    <property type="entry name" value="ANTITOXIN HIGA-1"/>
    <property type="match status" value="1"/>
</dbReference>
<name>A0ABY6GMA7_9GAMM</name>
<dbReference type="NCBIfam" id="TIGR02607">
    <property type="entry name" value="antidote_HigA"/>
    <property type="match status" value="1"/>
</dbReference>
<sequence>MSRTRNRKPTHPGVVFRLDVLEPAGISVTKAAEVLGVSRKHLSEFVNQKKPCTRDLAMRIAIATKTSVGSWLNMQTALDVWEAEHDDSGQYITVGQLALSQ</sequence>
<reference evidence="2" key="1">
    <citation type="submission" date="2022-10" db="EMBL/GenBank/DDBJ databases">
        <title>Completed Genome Sequence of two octocoral isolated bacterium, Endozoicomonas euniceicola EF212T and Endozoicomonas gorgoniicola PS125T.</title>
        <authorList>
            <person name="Chiou Y.-J."/>
            <person name="Chen Y.-H."/>
        </authorList>
    </citation>
    <scope>NUCLEOTIDE SEQUENCE</scope>
    <source>
        <strain evidence="2">EF212</strain>
    </source>
</reference>
<dbReference type="PANTHER" id="PTHR36924">
    <property type="entry name" value="ANTITOXIN HIGA-1"/>
    <property type="match status" value="1"/>
</dbReference>
<keyword evidence="1" id="KW-0238">DNA-binding</keyword>
<keyword evidence="3" id="KW-1185">Reference proteome</keyword>
<evidence type="ECO:0000313" key="2">
    <source>
        <dbReference type="EMBL" id="UYM13865.1"/>
    </source>
</evidence>
<dbReference type="EMBL" id="CP103300">
    <property type="protein sequence ID" value="UYM13865.1"/>
    <property type="molecule type" value="Genomic_DNA"/>
</dbReference>
<dbReference type="Proteomes" id="UP001163255">
    <property type="component" value="Chromosome"/>
</dbReference>
<dbReference type="SUPFAM" id="SSF47413">
    <property type="entry name" value="lambda repressor-like DNA-binding domains"/>
    <property type="match status" value="1"/>
</dbReference>
<evidence type="ECO:0000256" key="1">
    <source>
        <dbReference type="ARBA" id="ARBA00023125"/>
    </source>
</evidence>
<dbReference type="RefSeq" id="WP_262595285.1">
    <property type="nucleotide sequence ID" value="NZ_CP103300.1"/>
</dbReference>
<proteinExistence type="predicted"/>
<dbReference type="InterPro" id="IPR001387">
    <property type="entry name" value="Cro/C1-type_HTH"/>
</dbReference>
<dbReference type="InterPro" id="IPR013430">
    <property type="entry name" value="Toxin_antidote_HigA"/>
</dbReference>
<dbReference type="CDD" id="cd00093">
    <property type="entry name" value="HTH_XRE"/>
    <property type="match status" value="1"/>
</dbReference>
<organism evidence="2 3">
    <name type="scientific">Endozoicomonas euniceicola</name>
    <dbReference type="NCBI Taxonomy" id="1234143"/>
    <lineage>
        <taxon>Bacteria</taxon>
        <taxon>Pseudomonadati</taxon>
        <taxon>Pseudomonadota</taxon>
        <taxon>Gammaproteobacteria</taxon>
        <taxon>Oceanospirillales</taxon>
        <taxon>Endozoicomonadaceae</taxon>
        <taxon>Endozoicomonas</taxon>
    </lineage>
</organism>